<reference evidence="3 4" key="1">
    <citation type="submission" date="2021-01" db="EMBL/GenBank/DDBJ databases">
        <title>Whole genome shotgun sequence of Cellulomonas phragmiteti NBRC 110785.</title>
        <authorList>
            <person name="Komaki H."/>
            <person name="Tamura T."/>
        </authorList>
    </citation>
    <scope>NUCLEOTIDE SEQUENCE [LARGE SCALE GENOMIC DNA]</scope>
    <source>
        <strain evidence="3 4">NBRC 110785</strain>
    </source>
</reference>
<keyword evidence="4" id="KW-1185">Reference proteome</keyword>
<name>A0ABQ4DNH2_9CELL</name>
<evidence type="ECO:0000313" key="3">
    <source>
        <dbReference type="EMBL" id="GIG40901.1"/>
    </source>
</evidence>
<accession>A0ABQ4DNH2</accession>
<dbReference type="RefSeq" id="WP_203675016.1">
    <property type="nucleotide sequence ID" value="NZ_BONP01000017.1"/>
</dbReference>
<feature type="transmembrane region" description="Helical" evidence="2">
    <location>
        <begin position="47"/>
        <end position="68"/>
    </location>
</feature>
<keyword evidence="2" id="KW-0812">Transmembrane</keyword>
<organism evidence="3 4">
    <name type="scientific">Cellulomonas phragmiteti</name>
    <dbReference type="NCBI Taxonomy" id="478780"/>
    <lineage>
        <taxon>Bacteria</taxon>
        <taxon>Bacillati</taxon>
        <taxon>Actinomycetota</taxon>
        <taxon>Actinomycetes</taxon>
        <taxon>Micrococcales</taxon>
        <taxon>Cellulomonadaceae</taxon>
        <taxon>Cellulomonas</taxon>
    </lineage>
</organism>
<comment type="caution">
    <text evidence="3">The sequence shown here is derived from an EMBL/GenBank/DDBJ whole genome shotgun (WGS) entry which is preliminary data.</text>
</comment>
<feature type="region of interest" description="Disordered" evidence="1">
    <location>
        <begin position="78"/>
        <end position="97"/>
    </location>
</feature>
<evidence type="ECO:0000313" key="4">
    <source>
        <dbReference type="Proteomes" id="UP000614741"/>
    </source>
</evidence>
<dbReference type="Proteomes" id="UP000614741">
    <property type="component" value="Unassembled WGS sequence"/>
</dbReference>
<evidence type="ECO:0008006" key="5">
    <source>
        <dbReference type="Google" id="ProtNLM"/>
    </source>
</evidence>
<evidence type="ECO:0000256" key="1">
    <source>
        <dbReference type="SAM" id="MobiDB-lite"/>
    </source>
</evidence>
<gene>
    <name evidence="3" type="ORF">Cph01nite_26630</name>
</gene>
<sequence>MAERLHDLTDLLRAAESERVRGLAATPTDAPLRHAHAALRRARTRRAVLGVGGAAAAVAVLVAGAVAWTPPAAVPPAGPVPTPAGTPSAGASVPGLPPLRQATEEEVRGAPDGSMLVMWSQSTWADVTPHLPIGDAHLLLLRPDGEVLQVAPAPQGAGLVLAWDRAAATAAILPLGESTGGVPVVDLLTGRVVGTADEQLTDDVVSPDGSQQAWRTDATLRVRTPDGVLVHDLPARGCRPVVWVDAAQLLLDCPALDPVTLDLTRQPGATTVLVDAATGAVTQHRHVPAGEDRPVELVVRTQDGRAVVALAPAGDVPRAEPCRTRLGTADGLDVAPLGEVPPARLHPGGATTAGDRLLVAGSTGCEEGARSGVWALDLVTGAVEVLLPPTVGSDAPIGLVDVTPGR</sequence>
<keyword evidence="2" id="KW-0472">Membrane</keyword>
<proteinExistence type="predicted"/>
<evidence type="ECO:0000256" key="2">
    <source>
        <dbReference type="SAM" id="Phobius"/>
    </source>
</evidence>
<keyword evidence="2" id="KW-1133">Transmembrane helix</keyword>
<protein>
    <recommendedName>
        <fullName evidence="5">Lipoprotein LpqB beta-propeller domain-containing protein</fullName>
    </recommendedName>
</protein>
<dbReference type="EMBL" id="BONP01000017">
    <property type="protein sequence ID" value="GIG40901.1"/>
    <property type="molecule type" value="Genomic_DNA"/>
</dbReference>